<keyword evidence="2" id="KW-1133">Transmembrane helix</keyword>
<feature type="compositionally biased region" description="Basic residues" evidence="1">
    <location>
        <begin position="51"/>
        <end position="62"/>
    </location>
</feature>
<gene>
    <name evidence="3" type="ORF">RCOM_0775720</name>
</gene>
<evidence type="ECO:0000313" key="4">
    <source>
        <dbReference type="Proteomes" id="UP000008311"/>
    </source>
</evidence>
<organism evidence="3 4">
    <name type="scientific">Ricinus communis</name>
    <name type="common">Castor bean</name>
    <dbReference type="NCBI Taxonomy" id="3988"/>
    <lineage>
        <taxon>Eukaryota</taxon>
        <taxon>Viridiplantae</taxon>
        <taxon>Streptophyta</taxon>
        <taxon>Embryophyta</taxon>
        <taxon>Tracheophyta</taxon>
        <taxon>Spermatophyta</taxon>
        <taxon>Magnoliopsida</taxon>
        <taxon>eudicotyledons</taxon>
        <taxon>Gunneridae</taxon>
        <taxon>Pentapetalae</taxon>
        <taxon>rosids</taxon>
        <taxon>fabids</taxon>
        <taxon>Malpighiales</taxon>
        <taxon>Euphorbiaceae</taxon>
        <taxon>Acalyphoideae</taxon>
        <taxon>Acalypheae</taxon>
        <taxon>Ricinus</taxon>
    </lineage>
</organism>
<dbReference type="InParanoid" id="B9S7A7"/>
<sequence length="62" mass="6984">MRVIGKEKKKKRILKTKGQGKEGRFVFNAVLIVVPAWILHCPAVGSTSPSNKKKKKKKKIII</sequence>
<keyword evidence="4" id="KW-1185">Reference proteome</keyword>
<feature type="transmembrane region" description="Helical" evidence="2">
    <location>
        <begin position="25"/>
        <end position="45"/>
    </location>
</feature>
<name>B9S7A7_RICCO</name>
<reference evidence="4" key="1">
    <citation type="journal article" date="2010" name="Nat. Biotechnol.">
        <title>Draft genome sequence of the oilseed species Ricinus communis.</title>
        <authorList>
            <person name="Chan A.P."/>
            <person name="Crabtree J."/>
            <person name="Zhao Q."/>
            <person name="Lorenzi H."/>
            <person name="Orvis J."/>
            <person name="Puiu D."/>
            <person name="Melake-Berhan A."/>
            <person name="Jones K.M."/>
            <person name="Redman J."/>
            <person name="Chen G."/>
            <person name="Cahoon E.B."/>
            <person name="Gedil M."/>
            <person name="Stanke M."/>
            <person name="Haas B.J."/>
            <person name="Wortman J.R."/>
            <person name="Fraser-Liggett C.M."/>
            <person name="Ravel J."/>
            <person name="Rabinowicz P.D."/>
        </authorList>
    </citation>
    <scope>NUCLEOTIDE SEQUENCE [LARGE SCALE GENOMIC DNA]</scope>
    <source>
        <strain evidence="4">cv. Hale</strain>
    </source>
</reference>
<dbReference type="AlphaFoldDB" id="B9S7A7"/>
<evidence type="ECO:0000256" key="2">
    <source>
        <dbReference type="SAM" id="Phobius"/>
    </source>
</evidence>
<keyword evidence="2" id="KW-0472">Membrane</keyword>
<evidence type="ECO:0000256" key="1">
    <source>
        <dbReference type="SAM" id="MobiDB-lite"/>
    </source>
</evidence>
<dbReference type="Proteomes" id="UP000008311">
    <property type="component" value="Unassembled WGS sequence"/>
</dbReference>
<feature type="region of interest" description="Disordered" evidence="1">
    <location>
        <begin position="43"/>
        <end position="62"/>
    </location>
</feature>
<dbReference type="EMBL" id="EQ973884">
    <property type="protein sequence ID" value="EEF40512.1"/>
    <property type="molecule type" value="Genomic_DNA"/>
</dbReference>
<accession>B9S7A7</accession>
<protein>
    <submittedName>
        <fullName evidence="3">Uncharacterized protein</fullName>
    </submittedName>
</protein>
<proteinExistence type="predicted"/>
<evidence type="ECO:0000313" key="3">
    <source>
        <dbReference type="EMBL" id="EEF40512.1"/>
    </source>
</evidence>
<keyword evidence="2" id="KW-0812">Transmembrane</keyword>